<dbReference type="Proteomes" id="UP000634780">
    <property type="component" value="Unassembled WGS sequence"/>
</dbReference>
<evidence type="ECO:0000256" key="6">
    <source>
        <dbReference type="SAM" id="Phobius"/>
    </source>
</evidence>
<dbReference type="Gene3D" id="1.20.1250.20">
    <property type="entry name" value="MFS general substrate transporter like domains"/>
    <property type="match status" value="1"/>
</dbReference>
<feature type="domain" description="Major facilitator superfamily (MFS) profile" evidence="7">
    <location>
        <begin position="22"/>
        <end position="479"/>
    </location>
</feature>
<evidence type="ECO:0000259" key="7">
    <source>
        <dbReference type="PROSITE" id="PS50850"/>
    </source>
</evidence>
<organism evidence="8 9">
    <name type="scientific">Streptomyces flavofungini</name>
    <dbReference type="NCBI Taxonomy" id="68200"/>
    <lineage>
        <taxon>Bacteria</taxon>
        <taxon>Bacillati</taxon>
        <taxon>Actinomycetota</taxon>
        <taxon>Actinomycetes</taxon>
        <taxon>Kitasatosporales</taxon>
        <taxon>Streptomycetaceae</taxon>
        <taxon>Streptomyces</taxon>
    </lineage>
</organism>
<feature type="transmembrane region" description="Helical" evidence="6">
    <location>
        <begin position="56"/>
        <end position="75"/>
    </location>
</feature>
<evidence type="ECO:0000256" key="1">
    <source>
        <dbReference type="ARBA" id="ARBA00004651"/>
    </source>
</evidence>
<feature type="transmembrane region" description="Helical" evidence="6">
    <location>
        <begin position="147"/>
        <end position="169"/>
    </location>
</feature>
<feature type="transmembrane region" description="Helical" evidence="6">
    <location>
        <begin position="279"/>
        <end position="306"/>
    </location>
</feature>
<keyword evidence="5" id="KW-0046">Antibiotic resistance</keyword>
<dbReference type="RefSeq" id="WP_190120292.1">
    <property type="nucleotide sequence ID" value="NZ_BMVR01000023.1"/>
</dbReference>
<dbReference type="PANTHER" id="PTHR42718">
    <property type="entry name" value="MAJOR FACILITATOR SUPERFAMILY MULTIDRUG TRANSPORTER MFSC"/>
    <property type="match status" value="1"/>
</dbReference>
<gene>
    <name evidence="8" type="ORF">JGB26_35800</name>
</gene>
<feature type="transmembrane region" description="Helical" evidence="6">
    <location>
        <begin position="87"/>
        <end position="108"/>
    </location>
</feature>
<feature type="transmembrane region" description="Helical" evidence="6">
    <location>
        <begin position="348"/>
        <end position="367"/>
    </location>
</feature>
<feature type="transmembrane region" description="Helical" evidence="6">
    <location>
        <begin position="20"/>
        <end position="44"/>
    </location>
</feature>
<dbReference type="InterPro" id="IPR020846">
    <property type="entry name" value="MFS_dom"/>
</dbReference>
<dbReference type="InterPro" id="IPR011701">
    <property type="entry name" value="MFS"/>
</dbReference>
<sequence length="488" mass="50508">MATSSAPASAVPASPYPRRWAVLAVVLIATFMDLLDATIVNVALPGIQATTGATNAQLQWTAAGYALAFGLLLITGGRLGDIAGRKCLFLIGMGAFILTSLACGLAPTPEFLVTARLAQGAAAAVMVPQVLATLHAVFPAAERPKAFGLYGAVFGLAAVSGPLLGALIVNADIFGLSWRPIFLLNIPIGIVGMIAAARMIPETRAPGRPTLDLPGVALATLGLLLLTLPLIQGPELGWPAWTFVSLLASPVVLASFVWHEHRVADRAGTPLVPLALFRAGPFSCGLLIQAVFQCAIGLFFLTWMLYLQYGLGFSPLRAGLTALPLSLGVALAAGGLVPRLLPRLDRHVITLGALVMASGMLLYLLAATRHGIDLTTARMIPTLLLTGIGMGLTITPIPEVTLRPTPAEDSGSASGVLNTTAQLSNALGAALLTVVALAPSSQPHNPEAFITAFRHTLIFTTALLAVIALLALALPPHPAPQDRSGLSI</sequence>
<feature type="transmembrane region" description="Helical" evidence="6">
    <location>
        <begin position="120"/>
        <end position="140"/>
    </location>
</feature>
<dbReference type="InterPro" id="IPR036259">
    <property type="entry name" value="MFS_trans_sf"/>
</dbReference>
<dbReference type="Gene3D" id="1.20.1720.10">
    <property type="entry name" value="Multidrug resistance protein D"/>
    <property type="match status" value="1"/>
</dbReference>
<dbReference type="Pfam" id="PF07690">
    <property type="entry name" value="MFS_1"/>
    <property type="match status" value="1"/>
</dbReference>
<dbReference type="CDD" id="cd17321">
    <property type="entry name" value="MFS_MMR_MDR_like"/>
    <property type="match status" value="1"/>
</dbReference>
<dbReference type="PANTHER" id="PTHR42718:SF39">
    <property type="entry name" value="ACTINORHODIN TRANSPORTER-RELATED"/>
    <property type="match status" value="1"/>
</dbReference>
<evidence type="ECO:0000256" key="5">
    <source>
        <dbReference type="ARBA" id="ARBA00023251"/>
    </source>
</evidence>
<dbReference type="EMBL" id="JAEKOZ010000036">
    <property type="protein sequence ID" value="MBJ3812389.1"/>
    <property type="molecule type" value="Genomic_DNA"/>
</dbReference>
<comment type="caution">
    <text evidence="8">The sequence shown here is derived from an EMBL/GenBank/DDBJ whole genome shotgun (WGS) entry which is preliminary data.</text>
</comment>
<keyword evidence="9" id="KW-1185">Reference proteome</keyword>
<feature type="transmembrane region" description="Helical" evidence="6">
    <location>
        <begin position="318"/>
        <end position="341"/>
    </location>
</feature>
<proteinExistence type="predicted"/>
<feature type="transmembrane region" description="Helical" evidence="6">
    <location>
        <begin position="452"/>
        <end position="474"/>
    </location>
</feature>
<evidence type="ECO:0000313" key="8">
    <source>
        <dbReference type="EMBL" id="MBJ3812389.1"/>
    </source>
</evidence>
<evidence type="ECO:0000313" key="9">
    <source>
        <dbReference type="Proteomes" id="UP000634780"/>
    </source>
</evidence>
<accession>A0ABS0XHL4</accession>
<dbReference type="PRINTS" id="PR01036">
    <property type="entry name" value="TCRTETB"/>
</dbReference>
<protein>
    <submittedName>
        <fullName evidence="8">MFS transporter</fullName>
    </submittedName>
</protein>
<feature type="transmembrane region" description="Helical" evidence="6">
    <location>
        <begin position="238"/>
        <end position="258"/>
    </location>
</feature>
<keyword evidence="4 6" id="KW-0472">Membrane</keyword>
<feature type="transmembrane region" description="Helical" evidence="6">
    <location>
        <begin position="379"/>
        <end position="402"/>
    </location>
</feature>
<keyword evidence="2 6" id="KW-0812">Transmembrane</keyword>
<feature type="transmembrane region" description="Helical" evidence="6">
    <location>
        <begin position="181"/>
        <end position="201"/>
    </location>
</feature>
<keyword evidence="3 6" id="KW-1133">Transmembrane helix</keyword>
<dbReference type="PROSITE" id="PS50850">
    <property type="entry name" value="MFS"/>
    <property type="match status" value="1"/>
</dbReference>
<comment type="subcellular location">
    <subcellularLocation>
        <location evidence="1">Cell membrane</location>
        <topology evidence="1">Multi-pass membrane protein</topology>
    </subcellularLocation>
</comment>
<evidence type="ECO:0000256" key="3">
    <source>
        <dbReference type="ARBA" id="ARBA00022989"/>
    </source>
</evidence>
<feature type="transmembrane region" description="Helical" evidence="6">
    <location>
        <begin position="213"/>
        <end position="232"/>
    </location>
</feature>
<feature type="transmembrane region" description="Helical" evidence="6">
    <location>
        <begin position="423"/>
        <end position="440"/>
    </location>
</feature>
<name>A0ABS0XHL4_9ACTN</name>
<dbReference type="SUPFAM" id="SSF103473">
    <property type="entry name" value="MFS general substrate transporter"/>
    <property type="match status" value="1"/>
</dbReference>
<reference evidence="8 9" key="1">
    <citation type="submission" date="2020-12" db="EMBL/GenBank/DDBJ databases">
        <title>Streptomyces typhae sp. nov., a novel endophytic actinomycete isolated from the root of cattail pollen (Typha angustifolia L.).</title>
        <authorList>
            <person name="Peng C."/>
            <person name="Liu C."/>
        </authorList>
    </citation>
    <scope>NUCLEOTIDE SEQUENCE [LARGE SCALE GENOMIC DNA]</scope>
    <source>
        <strain evidence="8 9">JCM 4753</strain>
    </source>
</reference>
<evidence type="ECO:0000256" key="2">
    <source>
        <dbReference type="ARBA" id="ARBA00022692"/>
    </source>
</evidence>
<evidence type="ECO:0000256" key="4">
    <source>
        <dbReference type="ARBA" id="ARBA00023136"/>
    </source>
</evidence>